<keyword evidence="2 3" id="KW-0326">Glycosidase</keyword>
<dbReference type="HOGENOM" id="CLU_001501_3_1_6"/>
<dbReference type="InterPro" id="IPR006311">
    <property type="entry name" value="TAT_signal"/>
</dbReference>
<reference evidence="6 7" key="1">
    <citation type="journal article" date="2005" name="Genome Res.">
        <title>Comparative and functional genomic analyses of the pathogenicity of phytopathogen Xanthomonas campestris pv. campestris.</title>
        <authorList>
            <person name="Qian W."/>
            <person name="Jia Y."/>
            <person name="Ren S.X."/>
            <person name="He Y.Q."/>
            <person name="Feng J.X."/>
            <person name="Lu L.F."/>
            <person name="Sun Q."/>
            <person name="Ying G."/>
            <person name="Tang D.J."/>
            <person name="Tang H."/>
            <person name="Wu W."/>
            <person name="Hao P."/>
            <person name="Wang L."/>
            <person name="Jiang B.L."/>
            <person name="Zeng S."/>
            <person name="Gu W.Y."/>
            <person name="Lu G."/>
            <person name="Rong L."/>
            <person name="Tian Y."/>
            <person name="Yao Z."/>
            <person name="Fu G."/>
            <person name="Chen B."/>
            <person name="Fang R."/>
            <person name="Qiang B."/>
            <person name="Chen Z."/>
            <person name="Zhao G.P."/>
            <person name="Tang J.L."/>
            <person name="He C."/>
        </authorList>
    </citation>
    <scope>NUCLEOTIDE SEQUENCE [LARGE SCALE GENOMIC DNA]</scope>
    <source>
        <strain evidence="6 7">8004</strain>
    </source>
</reference>
<evidence type="ECO:0000256" key="2">
    <source>
        <dbReference type="ARBA" id="ARBA00023295"/>
    </source>
</evidence>
<dbReference type="GO" id="GO:0015929">
    <property type="term" value="F:hexosaminidase activity"/>
    <property type="evidence" value="ECO:0007669"/>
    <property type="project" value="UniProtKB-ARBA"/>
</dbReference>
<feature type="chain" id="PRO_5002601566" description="GH84 domain-containing protein" evidence="4">
    <location>
        <begin position="29"/>
        <end position="654"/>
    </location>
</feature>
<evidence type="ECO:0000256" key="3">
    <source>
        <dbReference type="PROSITE-ProRule" id="PRU01353"/>
    </source>
</evidence>
<dbReference type="InterPro" id="IPR017853">
    <property type="entry name" value="GH"/>
</dbReference>
<feature type="active site" description="Proton donor" evidence="3">
    <location>
        <position position="297"/>
    </location>
</feature>
<dbReference type="EMBL" id="CP000050">
    <property type="protein sequence ID" value="AAY49211.1"/>
    <property type="molecule type" value="Genomic_DNA"/>
</dbReference>
<dbReference type="InterPro" id="IPR051822">
    <property type="entry name" value="Glycosyl_Hydrolase_84"/>
</dbReference>
<dbReference type="InterPro" id="IPR011496">
    <property type="entry name" value="O-GlcNAcase_cat"/>
</dbReference>
<dbReference type="GO" id="GO:1901135">
    <property type="term" value="P:carbohydrate derivative metabolic process"/>
    <property type="evidence" value="ECO:0007669"/>
    <property type="project" value="UniProtKB-ARBA"/>
</dbReference>
<organism evidence="6 7">
    <name type="scientific">Xanthomonas campestris pv. campestris (strain 8004)</name>
    <dbReference type="NCBI Taxonomy" id="314565"/>
    <lineage>
        <taxon>Bacteria</taxon>
        <taxon>Pseudomonadati</taxon>
        <taxon>Pseudomonadota</taxon>
        <taxon>Gammaproteobacteria</taxon>
        <taxon>Lysobacterales</taxon>
        <taxon>Lysobacteraceae</taxon>
        <taxon>Xanthomonas</taxon>
    </lineage>
</organism>
<dbReference type="PROSITE" id="PS52009">
    <property type="entry name" value="GH84"/>
    <property type="match status" value="1"/>
</dbReference>
<dbReference type="GO" id="GO:0005975">
    <property type="term" value="P:carbohydrate metabolic process"/>
    <property type="evidence" value="ECO:0007669"/>
    <property type="project" value="UniProtKB-ARBA"/>
</dbReference>
<dbReference type="AlphaFoldDB" id="A0A0H2X7K7"/>
<comment type="similarity">
    <text evidence="3">Belongs to the glycosyl hydrolase 84 family.</text>
</comment>
<dbReference type="KEGG" id="xcb:XC_2155"/>
<evidence type="ECO:0000256" key="4">
    <source>
        <dbReference type="SAM" id="SignalP"/>
    </source>
</evidence>
<dbReference type="Pfam" id="PF07555">
    <property type="entry name" value="NAGidase"/>
    <property type="match status" value="1"/>
</dbReference>
<protein>
    <recommendedName>
        <fullName evidence="5">GH84 domain-containing protein</fullName>
    </recommendedName>
</protein>
<keyword evidence="1 3" id="KW-0378">Hydrolase</keyword>
<proteinExistence type="inferred from homology"/>
<dbReference type="SUPFAM" id="SSF51445">
    <property type="entry name" value="(Trans)glycosidases"/>
    <property type="match status" value="1"/>
</dbReference>
<dbReference type="Gene3D" id="3.30.379.10">
    <property type="entry name" value="Chitobiase/beta-hexosaminidase domain 2-like"/>
    <property type="match status" value="1"/>
</dbReference>
<dbReference type="SUPFAM" id="SSF55545">
    <property type="entry name" value="beta-N-acetylhexosaminidase-like domain"/>
    <property type="match status" value="1"/>
</dbReference>
<sequence length="654" mass="69164">MRHRRSFRIEAVLTAAALAAAVLPGAAAAESATPATAPAVFPAPTSLRLLGPELSLGTSVVLVRPKGTDAASEALVRKVLTTAGVRKIRVATTPASAPGIVQVVLGLSETASVRSALEQTGAALPERDEAYALGSRASGSGVTIVLAGKDSDGLYHAAQTFRQLVTAGQMPSVAIADAPAMPVRGSIEGFYGKPWSMAEREDHLAFLARFKANTYIYSPKDDVFARERWREPYPAATLKALGKVVEVANREHINFVYALSPGPSVCYSDPAELDAIRRKFSALRKRGVRSFYVAFDDIEYTKWNCKADEAAFGPSGEQAAATAQAKLLNAVQADIAAAGHGSLIMVPTEYFNATVSPYKTTLHKALDPRVVIQWTGTDVVPASISVTDARNATKAFGRKTLLWDNYPVNDFAETTGRLLLAPYDRRQAGLSAELSGIVSNPMNQEVASRPAVAGLLAFAWNDVGYDAQRTWRYAARDLAGNDPVVTQALLTFFDTQHVAPTFGHLPWQPQAPRLKALVDDARDALASGDQAAITPALHALASAADALAAAPAQIRAGSTTQAFVREAAPWLTAAQLWGQSLRRSVDGVSAALAANSQAATQQFDAAKQLAEQAAAIQSIPGATRFAGPVKVADGVLDSFVKDAPGLVYVPTAQE</sequence>
<dbReference type="PROSITE" id="PS51318">
    <property type="entry name" value="TAT"/>
    <property type="match status" value="1"/>
</dbReference>
<keyword evidence="4" id="KW-0732">Signal</keyword>
<accession>A0A0H2X7K7</accession>
<evidence type="ECO:0000313" key="7">
    <source>
        <dbReference type="Proteomes" id="UP000000420"/>
    </source>
</evidence>
<evidence type="ECO:0000259" key="5">
    <source>
        <dbReference type="PROSITE" id="PS52009"/>
    </source>
</evidence>
<feature type="signal peptide" evidence="4">
    <location>
        <begin position="1"/>
        <end position="28"/>
    </location>
</feature>
<dbReference type="Gene3D" id="3.20.20.80">
    <property type="entry name" value="Glycosidases"/>
    <property type="match status" value="1"/>
</dbReference>
<dbReference type="PANTHER" id="PTHR13170">
    <property type="entry name" value="O-GLCNACASE"/>
    <property type="match status" value="1"/>
</dbReference>
<evidence type="ECO:0000256" key="1">
    <source>
        <dbReference type="ARBA" id="ARBA00022801"/>
    </source>
</evidence>
<dbReference type="PANTHER" id="PTHR13170:SF16">
    <property type="entry name" value="PROTEIN O-GLCNACASE"/>
    <property type="match status" value="1"/>
</dbReference>
<name>A0A0H2X7K7_XANC8</name>
<dbReference type="InterPro" id="IPR029018">
    <property type="entry name" value="Hex-like_dom2"/>
</dbReference>
<dbReference type="Pfam" id="PF02838">
    <property type="entry name" value="Glyco_hydro_20b"/>
    <property type="match status" value="1"/>
</dbReference>
<dbReference type="Proteomes" id="UP000000420">
    <property type="component" value="Chromosome"/>
</dbReference>
<feature type="domain" description="GH84" evidence="5">
    <location>
        <begin position="182"/>
        <end position="463"/>
    </location>
</feature>
<dbReference type="InterPro" id="IPR015882">
    <property type="entry name" value="HEX_bac_N"/>
</dbReference>
<evidence type="ECO:0000313" key="6">
    <source>
        <dbReference type="EMBL" id="AAY49211.1"/>
    </source>
</evidence>
<dbReference type="Gene3D" id="1.20.58.460">
    <property type="entry name" value="Hyaluronidase post-catalytic domain-like"/>
    <property type="match status" value="1"/>
</dbReference>
<dbReference type="RefSeq" id="WP_011037191.1">
    <property type="nucleotide sequence ID" value="NC_007086.1"/>
</dbReference>
<gene>
    <name evidence="6" type="ordered locus">XC_2155</name>
</gene>